<sequence length="161" mass="17921">MSDGSVLYLAIEGLLVPLSSSMSSARDGTLKATGIHIQRLEYMLDEADTKVVVNSALVQTVGYRATLGLLSDGIRHRTIGATIPGNRLLGNRTGKRVDRHGWLEDDMERRQADHIAILDHDFRYIPTQFRHVALIADSGLWAADESDWVRLKELLTPRNST</sequence>
<reference evidence="1 2" key="1">
    <citation type="submission" date="2016-01" db="EMBL/GenBank/DDBJ databases">
        <authorList>
            <person name="Oliw E.H."/>
        </authorList>
    </citation>
    <scope>NUCLEOTIDE SEQUENCE [LARGE SCALE GENOMIC DNA]</scope>
    <source>
        <strain evidence="1">LMG 22029</strain>
    </source>
</reference>
<dbReference type="AlphaFoldDB" id="A0A158HG72"/>
<evidence type="ECO:0000313" key="2">
    <source>
        <dbReference type="Proteomes" id="UP000054893"/>
    </source>
</evidence>
<evidence type="ECO:0000313" key="1">
    <source>
        <dbReference type="EMBL" id="SAL43345.1"/>
    </source>
</evidence>
<dbReference type="EMBL" id="FCOC02000017">
    <property type="protein sequence ID" value="SAL43345.1"/>
    <property type="molecule type" value="Genomic_DNA"/>
</dbReference>
<protein>
    <submittedName>
        <fullName evidence="1">Uncharacterized protein</fullName>
    </submittedName>
</protein>
<dbReference type="RefSeq" id="WP_060857683.1">
    <property type="nucleotide sequence ID" value="NZ_FCOC02000017.1"/>
</dbReference>
<gene>
    <name evidence="1" type="ORF">AWB64_04599</name>
</gene>
<dbReference type="OrthoDB" id="9135098at2"/>
<name>A0A158HG72_CABSO</name>
<accession>A0A158HG72</accession>
<dbReference type="Proteomes" id="UP000054893">
    <property type="component" value="Unassembled WGS sequence"/>
</dbReference>
<organism evidence="1 2">
    <name type="scientific">Caballeronia sordidicola</name>
    <name type="common">Burkholderia sordidicola</name>
    <dbReference type="NCBI Taxonomy" id="196367"/>
    <lineage>
        <taxon>Bacteria</taxon>
        <taxon>Pseudomonadati</taxon>
        <taxon>Pseudomonadota</taxon>
        <taxon>Betaproteobacteria</taxon>
        <taxon>Burkholderiales</taxon>
        <taxon>Burkholderiaceae</taxon>
        <taxon>Caballeronia</taxon>
    </lineage>
</organism>
<proteinExistence type="predicted"/>